<comment type="caution">
    <text evidence="1">The sequence shown here is derived from an EMBL/GenBank/DDBJ whole genome shotgun (WGS) entry which is preliminary data.</text>
</comment>
<name>A0AAD7IRP3_9AGAR</name>
<keyword evidence="2" id="KW-1185">Reference proteome</keyword>
<evidence type="ECO:0000313" key="2">
    <source>
        <dbReference type="Proteomes" id="UP001215280"/>
    </source>
</evidence>
<dbReference type="AlphaFoldDB" id="A0AAD7IRP3"/>
<accession>A0AAD7IRP3</accession>
<gene>
    <name evidence="1" type="ORF">DFH07DRAFT_962317</name>
</gene>
<organism evidence="1 2">
    <name type="scientific">Mycena maculata</name>
    <dbReference type="NCBI Taxonomy" id="230809"/>
    <lineage>
        <taxon>Eukaryota</taxon>
        <taxon>Fungi</taxon>
        <taxon>Dikarya</taxon>
        <taxon>Basidiomycota</taxon>
        <taxon>Agaricomycotina</taxon>
        <taxon>Agaricomycetes</taxon>
        <taxon>Agaricomycetidae</taxon>
        <taxon>Agaricales</taxon>
        <taxon>Marasmiineae</taxon>
        <taxon>Mycenaceae</taxon>
        <taxon>Mycena</taxon>
    </lineage>
</organism>
<dbReference type="EMBL" id="JARJLG010000092">
    <property type="protein sequence ID" value="KAJ7747898.1"/>
    <property type="molecule type" value="Genomic_DNA"/>
</dbReference>
<sequence length="171" mass="17370">MQTFPTVAPANEAPPSIPAATMTLEQQRNANATVLSAAMASLAPGSQGAPVAAATTPTELAPTVDAAAIDVAMAGANAQPLSPAPSHCTLYLVVPTAPLMIVHEDPVADGADGPLWYCITKGTYVGVHTSHALALTAVQGVGSSAMKSYKTQALAVAAFNEMLAYRMVAIR</sequence>
<protein>
    <submittedName>
        <fullName evidence="1">Uncharacterized protein</fullName>
    </submittedName>
</protein>
<reference evidence="1" key="1">
    <citation type="submission" date="2023-03" db="EMBL/GenBank/DDBJ databases">
        <title>Massive genome expansion in bonnet fungi (Mycena s.s.) driven by repeated elements and novel gene families across ecological guilds.</title>
        <authorList>
            <consortium name="Lawrence Berkeley National Laboratory"/>
            <person name="Harder C.B."/>
            <person name="Miyauchi S."/>
            <person name="Viragh M."/>
            <person name="Kuo A."/>
            <person name="Thoen E."/>
            <person name="Andreopoulos B."/>
            <person name="Lu D."/>
            <person name="Skrede I."/>
            <person name="Drula E."/>
            <person name="Henrissat B."/>
            <person name="Morin E."/>
            <person name="Kohler A."/>
            <person name="Barry K."/>
            <person name="LaButti K."/>
            <person name="Morin E."/>
            <person name="Salamov A."/>
            <person name="Lipzen A."/>
            <person name="Mereny Z."/>
            <person name="Hegedus B."/>
            <person name="Baldrian P."/>
            <person name="Stursova M."/>
            <person name="Weitz H."/>
            <person name="Taylor A."/>
            <person name="Grigoriev I.V."/>
            <person name="Nagy L.G."/>
            <person name="Martin F."/>
            <person name="Kauserud H."/>
        </authorList>
    </citation>
    <scope>NUCLEOTIDE SEQUENCE</scope>
    <source>
        <strain evidence="1">CBHHK188m</strain>
    </source>
</reference>
<proteinExistence type="predicted"/>
<dbReference type="Proteomes" id="UP001215280">
    <property type="component" value="Unassembled WGS sequence"/>
</dbReference>
<evidence type="ECO:0000313" key="1">
    <source>
        <dbReference type="EMBL" id="KAJ7747898.1"/>
    </source>
</evidence>